<dbReference type="EMBL" id="AP012029">
    <property type="protein sequence ID" value="BAJ64710.1"/>
    <property type="molecule type" value="Genomic_DNA"/>
</dbReference>
<evidence type="ECO:0000256" key="1">
    <source>
        <dbReference type="SAM" id="Phobius"/>
    </source>
</evidence>
<organism evidence="2 3">
    <name type="scientific">Anaerolinea thermophila (strain DSM 14523 / JCM 11388 / NBRC 100420 / UNI-1)</name>
    <dbReference type="NCBI Taxonomy" id="926569"/>
    <lineage>
        <taxon>Bacteria</taxon>
        <taxon>Bacillati</taxon>
        <taxon>Chloroflexota</taxon>
        <taxon>Anaerolineae</taxon>
        <taxon>Anaerolineales</taxon>
        <taxon>Anaerolineaceae</taxon>
        <taxon>Anaerolinea</taxon>
    </lineage>
</organism>
<keyword evidence="1" id="KW-1133">Transmembrane helix</keyword>
<reference evidence="2 3" key="1">
    <citation type="submission" date="2010-12" db="EMBL/GenBank/DDBJ databases">
        <title>Whole genome sequence of Anaerolinea thermophila UNI-1.</title>
        <authorList>
            <person name="Narita-Yamada S."/>
            <person name="Kishi E."/>
            <person name="Watanabe Y."/>
            <person name="Takasaki K."/>
            <person name="Ankai A."/>
            <person name="Oguchi A."/>
            <person name="Fukui S."/>
            <person name="Takahashi M."/>
            <person name="Yashiro I."/>
            <person name="Hosoyama A."/>
            <person name="Sekiguchi Y."/>
            <person name="Hanada S."/>
            <person name="Fujita N."/>
        </authorList>
    </citation>
    <scope>NUCLEOTIDE SEQUENCE [LARGE SCALE GENOMIC DNA]</scope>
    <source>
        <strain evidence="3">DSM 14523 / JCM 11388 / NBRC 100420 / UNI-1</strain>
    </source>
</reference>
<keyword evidence="1" id="KW-0812">Transmembrane</keyword>
<protein>
    <submittedName>
        <fullName evidence="2">Uncharacterized protein</fullName>
    </submittedName>
</protein>
<evidence type="ECO:0000313" key="2">
    <source>
        <dbReference type="EMBL" id="BAJ64710.1"/>
    </source>
</evidence>
<gene>
    <name evidence="2" type="ordered locus">ANT_26840</name>
</gene>
<evidence type="ECO:0000313" key="3">
    <source>
        <dbReference type="Proteomes" id="UP000008922"/>
    </source>
</evidence>
<feature type="transmembrane region" description="Helical" evidence="1">
    <location>
        <begin position="148"/>
        <end position="167"/>
    </location>
</feature>
<sequence length="171" mass="19560">MQLPTHFVAGALIDKVVSRMRLPGWARVLTAGGLAYLFHGVLDKLAKATYHPPEPLDDPFWKGYHQRVLPVFTWATVLAFAPRHFFAMLCAALPDLDWVVRGISRRTGRTIPGWEKPVLNEGLHDLLNHVPVVKKLNHLPDWRYERKAVLVEAGLVVMMLSLLLWLMRRKD</sequence>
<name>E8N0G1_ANATU</name>
<dbReference type="KEGG" id="atm:ANT_26840"/>
<dbReference type="STRING" id="926569.ANT_26840"/>
<proteinExistence type="predicted"/>
<dbReference type="InParanoid" id="E8N0G1"/>
<keyword evidence="3" id="KW-1185">Reference proteome</keyword>
<dbReference type="OrthoDB" id="9833697at2"/>
<dbReference type="Proteomes" id="UP000008922">
    <property type="component" value="Chromosome"/>
</dbReference>
<dbReference type="AlphaFoldDB" id="E8N0G1"/>
<accession>E8N0G1</accession>
<keyword evidence="1" id="KW-0472">Membrane</keyword>
<dbReference type="HOGENOM" id="CLU_1559776_0_0_0"/>
<dbReference type="RefSeq" id="WP_013561062.1">
    <property type="nucleotide sequence ID" value="NC_014960.1"/>
</dbReference>